<dbReference type="PANTHER" id="PTHR34562">
    <property type="entry name" value="WPP DOMAIN-INTERACTING PROTEIN 2"/>
    <property type="match status" value="1"/>
</dbReference>
<evidence type="ECO:0000313" key="4">
    <source>
        <dbReference type="EMBL" id="PSR95236.1"/>
    </source>
</evidence>
<dbReference type="Proteomes" id="UP000241394">
    <property type="component" value="Chromosome LG23"/>
</dbReference>
<keyword evidence="3" id="KW-0472">Membrane</keyword>
<dbReference type="FunCoup" id="A0A2R6PQA1">
    <property type="interactions" value="1703"/>
</dbReference>
<reference evidence="5" key="2">
    <citation type="journal article" date="2018" name="BMC Genomics">
        <title>A manually annotated Actinidia chinensis var. chinensis (kiwifruit) genome highlights the challenges associated with draft genomes and gene prediction in plants.</title>
        <authorList>
            <person name="Pilkington S.M."/>
            <person name="Crowhurst R."/>
            <person name="Hilario E."/>
            <person name="Nardozza S."/>
            <person name="Fraser L."/>
            <person name="Peng Y."/>
            <person name="Gunaseelan K."/>
            <person name="Simpson R."/>
            <person name="Tahir J."/>
            <person name="Deroles S.C."/>
            <person name="Templeton K."/>
            <person name="Luo Z."/>
            <person name="Davy M."/>
            <person name="Cheng C."/>
            <person name="McNeilage M."/>
            <person name="Scaglione D."/>
            <person name="Liu Y."/>
            <person name="Zhang Q."/>
            <person name="Datson P."/>
            <person name="De Silva N."/>
            <person name="Gardiner S.E."/>
            <person name="Bassett H."/>
            <person name="Chagne D."/>
            <person name="McCallum J."/>
            <person name="Dzierzon H."/>
            <person name="Deng C."/>
            <person name="Wang Y.Y."/>
            <person name="Barron L."/>
            <person name="Manako K."/>
            <person name="Bowen J."/>
            <person name="Foster T.M."/>
            <person name="Erridge Z.A."/>
            <person name="Tiffin H."/>
            <person name="Waite C.N."/>
            <person name="Davies K.M."/>
            <person name="Grierson E.P."/>
            <person name="Laing W.A."/>
            <person name="Kirk R."/>
            <person name="Chen X."/>
            <person name="Wood M."/>
            <person name="Montefiori M."/>
            <person name="Brummell D.A."/>
            <person name="Schwinn K.E."/>
            <person name="Catanach A."/>
            <person name="Fullerton C."/>
            <person name="Li D."/>
            <person name="Meiyalaghan S."/>
            <person name="Nieuwenhuizen N."/>
            <person name="Read N."/>
            <person name="Prakash R."/>
            <person name="Hunter D."/>
            <person name="Zhang H."/>
            <person name="McKenzie M."/>
            <person name="Knabel M."/>
            <person name="Harris A."/>
            <person name="Allan A.C."/>
            <person name="Gleave A."/>
            <person name="Chen A."/>
            <person name="Janssen B.J."/>
            <person name="Plunkett B."/>
            <person name="Ampomah-Dwamena C."/>
            <person name="Voogd C."/>
            <person name="Leif D."/>
            <person name="Lafferty D."/>
            <person name="Souleyre E.J.F."/>
            <person name="Varkonyi-Gasic E."/>
            <person name="Gambi F."/>
            <person name="Hanley J."/>
            <person name="Yao J.L."/>
            <person name="Cheung J."/>
            <person name="David K.M."/>
            <person name="Warren B."/>
            <person name="Marsh K."/>
            <person name="Snowden K.C."/>
            <person name="Lin-Wang K."/>
            <person name="Brian L."/>
            <person name="Martinez-Sanchez M."/>
            <person name="Wang M."/>
            <person name="Ileperuma N."/>
            <person name="Macnee N."/>
            <person name="Campin R."/>
            <person name="McAtee P."/>
            <person name="Drummond R.S.M."/>
            <person name="Espley R.V."/>
            <person name="Ireland H.S."/>
            <person name="Wu R."/>
            <person name="Atkinson R.G."/>
            <person name="Karunairetnam S."/>
            <person name="Bulley S."/>
            <person name="Chunkath S."/>
            <person name="Hanley Z."/>
            <person name="Storey R."/>
            <person name="Thrimawithana A.H."/>
            <person name="Thomson S."/>
            <person name="David C."/>
            <person name="Testolin R."/>
            <person name="Huang H."/>
            <person name="Hellens R.P."/>
            <person name="Schaffer R.J."/>
        </authorList>
    </citation>
    <scope>NUCLEOTIDE SEQUENCE [LARGE SCALE GENOMIC DNA]</scope>
    <source>
        <strain evidence="5">cv. Red5</strain>
    </source>
</reference>
<accession>A0A2R6PQA1</accession>
<dbReference type="AlphaFoldDB" id="A0A2R6PQA1"/>
<reference evidence="4 5" key="1">
    <citation type="submission" date="2017-07" db="EMBL/GenBank/DDBJ databases">
        <title>An improved, manually edited Actinidia chinensis var. chinensis (kiwifruit) genome highlights the challenges associated with draft genomes and gene prediction in plants.</title>
        <authorList>
            <person name="Pilkington S."/>
            <person name="Crowhurst R."/>
            <person name="Hilario E."/>
            <person name="Nardozza S."/>
            <person name="Fraser L."/>
            <person name="Peng Y."/>
            <person name="Gunaseelan K."/>
            <person name="Simpson R."/>
            <person name="Tahir J."/>
            <person name="Deroles S."/>
            <person name="Templeton K."/>
            <person name="Luo Z."/>
            <person name="Davy M."/>
            <person name="Cheng C."/>
            <person name="Mcneilage M."/>
            <person name="Scaglione D."/>
            <person name="Liu Y."/>
            <person name="Zhang Q."/>
            <person name="Datson P."/>
            <person name="De Silva N."/>
            <person name="Gardiner S."/>
            <person name="Bassett H."/>
            <person name="Chagne D."/>
            <person name="Mccallum J."/>
            <person name="Dzierzon H."/>
            <person name="Deng C."/>
            <person name="Wang Y.-Y."/>
            <person name="Barron N."/>
            <person name="Manako K."/>
            <person name="Bowen J."/>
            <person name="Foster T."/>
            <person name="Erridge Z."/>
            <person name="Tiffin H."/>
            <person name="Waite C."/>
            <person name="Davies K."/>
            <person name="Grierson E."/>
            <person name="Laing W."/>
            <person name="Kirk R."/>
            <person name="Chen X."/>
            <person name="Wood M."/>
            <person name="Montefiori M."/>
            <person name="Brummell D."/>
            <person name="Schwinn K."/>
            <person name="Catanach A."/>
            <person name="Fullerton C."/>
            <person name="Li D."/>
            <person name="Meiyalaghan S."/>
            <person name="Nieuwenhuizen N."/>
            <person name="Read N."/>
            <person name="Prakash R."/>
            <person name="Hunter D."/>
            <person name="Zhang H."/>
            <person name="Mckenzie M."/>
            <person name="Knabel M."/>
            <person name="Harris A."/>
            <person name="Allan A."/>
            <person name="Chen A."/>
            <person name="Janssen B."/>
            <person name="Plunkett B."/>
            <person name="Dwamena C."/>
            <person name="Voogd C."/>
            <person name="Leif D."/>
            <person name="Lafferty D."/>
            <person name="Souleyre E."/>
            <person name="Varkonyi-Gasic E."/>
            <person name="Gambi F."/>
            <person name="Hanley J."/>
            <person name="Yao J.-L."/>
            <person name="Cheung J."/>
            <person name="David K."/>
            <person name="Warren B."/>
            <person name="Marsh K."/>
            <person name="Snowden K."/>
            <person name="Lin-Wang K."/>
            <person name="Brian L."/>
            <person name="Martinez-Sanchez M."/>
            <person name="Wang M."/>
            <person name="Ileperuma N."/>
            <person name="Macnee N."/>
            <person name="Campin R."/>
            <person name="Mcatee P."/>
            <person name="Drummond R."/>
            <person name="Espley R."/>
            <person name="Ireland H."/>
            <person name="Wu R."/>
            <person name="Atkinson R."/>
            <person name="Karunairetnam S."/>
            <person name="Bulley S."/>
            <person name="Chunkath S."/>
            <person name="Hanley Z."/>
            <person name="Storey R."/>
            <person name="Thrimawithana A."/>
            <person name="Thomson S."/>
            <person name="David C."/>
            <person name="Testolin R."/>
        </authorList>
    </citation>
    <scope>NUCLEOTIDE SEQUENCE [LARGE SCALE GENOMIC DNA]</scope>
    <source>
        <strain evidence="5">cv. Red5</strain>
        <tissue evidence="4">Young leaf</tissue>
    </source>
</reference>
<keyword evidence="1" id="KW-0175">Coiled coil</keyword>
<keyword evidence="3" id="KW-0812">Transmembrane</keyword>
<dbReference type="Gramene" id="PSR95236">
    <property type="protein sequence ID" value="PSR95236"/>
    <property type="gene ID" value="CEY00_Acc25993"/>
</dbReference>
<protein>
    <submittedName>
        <fullName evidence="4">WPP domain-interacting protein</fullName>
    </submittedName>
</protein>
<evidence type="ECO:0000256" key="3">
    <source>
        <dbReference type="SAM" id="Phobius"/>
    </source>
</evidence>
<proteinExistence type="predicted"/>
<evidence type="ECO:0000256" key="1">
    <source>
        <dbReference type="SAM" id="Coils"/>
    </source>
</evidence>
<feature type="region of interest" description="Disordered" evidence="2">
    <location>
        <begin position="1"/>
        <end position="47"/>
    </location>
</feature>
<feature type="transmembrane region" description="Helical" evidence="3">
    <location>
        <begin position="309"/>
        <end position="327"/>
    </location>
</feature>
<dbReference type="OMA" id="RTMSMNY"/>
<feature type="coiled-coil region" evidence="1">
    <location>
        <begin position="164"/>
        <end position="226"/>
    </location>
</feature>
<gene>
    <name evidence="4" type="ORF">CEY00_Acc25993</name>
</gene>
<evidence type="ECO:0000313" key="5">
    <source>
        <dbReference type="Proteomes" id="UP000241394"/>
    </source>
</evidence>
<name>A0A2R6PQA1_ACTCC</name>
<dbReference type="PANTHER" id="PTHR34562:SF8">
    <property type="entry name" value="WPP DOMAIN-INTERACTING PROTEIN 1"/>
    <property type="match status" value="1"/>
</dbReference>
<dbReference type="InterPro" id="IPR044696">
    <property type="entry name" value="WIP1/2/3"/>
</dbReference>
<comment type="caution">
    <text evidence="4">The sequence shown here is derived from an EMBL/GenBank/DDBJ whole genome shotgun (WGS) entry which is preliminary data.</text>
</comment>
<feature type="compositionally biased region" description="Acidic residues" evidence="2">
    <location>
        <begin position="22"/>
        <end position="32"/>
    </location>
</feature>
<keyword evidence="3" id="KW-1133">Transmembrane helix</keyword>
<dbReference type="EMBL" id="NKQK01000023">
    <property type="protein sequence ID" value="PSR95236.1"/>
    <property type="molecule type" value="Genomic_DNA"/>
</dbReference>
<dbReference type="OrthoDB" id="680851at2759"/>
<organism evidence="4 5">
    <name type="scientific">Actinidia chinensis var. chinensis</name>
    <name type="common">Chinese soft-hair kiwi</name>
    <dbReference type="NCBI Taxonomy" id="1590841"/>
    <lineage>
        <taxon>Eukaryota</taxon>
        <taxon>Viridiplantae</taxon>
        <taxon>Streptophyta</taxon>
        <taxon>Embryophyta</taxon>
        <taxon>Tracheophyta</taxon>
        <taxon>Spermatophyta</taxon>
        <taxon>Magnoliopsida</taxon>
        <taxon>eudicotyledons</taxon>
        <taxon>Gunneridae</taxon>
        <taxon>Pentapetalae</taxon>
        <taxon>asterids</taxon>
        <taxon>Ericales</taxon>
        <taxon>Actinidiaceae</taxon>
        <taxon>Actinidia</taxon>
    </lineage>
</organism>
<keyword evidence="5" id="KW-1185">Reference proteome</keyword>
<dbReference type="STRING" id="1590841.A0A2R6PQA1"/>
<evidence type="ECO:0000256" key="2">
    <source>
        <dbReference type="SAM" id="MobiDB-lite"/>
    </source>
</evidence>
<dbReference type="InParanoid" id="A0A2R6PQA1"/>
<sequence>MAEEGTETVTSNGRQSKKVMDYDGENSDEGQDGEQHSDEDLGTSHCKENVGEFEALSQEDLAADLYDDHRSSTDRDPLVESIQTLLSAQEELEKEVQKLREIGTQHVSLCDGSTNWSSLPSGFGSLDSRINEASSSELTQSSSHLLETRVASLKHSTSPLESKLEEANNMIKVKEAKVIELEYALKSNESLKEEMSSTIESQHEKYRNMEAELEGLFKQKIEAEVEYLAIASTNQKLRVASEDQVALFEEQKTLASEQAQILNELGDVESKAEMLKRQAEKLETCYEDVVGTEQVLKLEKWVCKVTSCFFMQLILIVVVFVFFILQLSPHYDGVVPT</sequence>